<keyword evidence="2" id="KW-1185">Reference proteome</keyword>
<sequence length="442" mass="46318">MMPASWTLTGSGTLPFLEGALMTTPLLIALLTVAPAADPAAEDPAWLHVRGGLPWTAAKIAGDGPVRVAFLGGSITEGNGYRPLVEEKLKARFPDVAWEFHNAGVSSTGSTTGVFRYVGDAFGGGGDWPVGANLVVAEAAVNDDQDEQLPAGEAGWGMEGVARMSPLPRLAGPDLLFVHFPNPPIVEKLRAGEAPISVAAHERVAEHYAIPSVNVAAEVARRIDAGTLSWEQYGGTHPGPVGHELAAEMIAEAIARGLVAPADRRETPAWPSRREPLRADAIDIASLLRPGAEEKVEREFFAETVSADAAWATGVPDWEALPGSCRDRFQQTVLLHTAAPGATLTVDLEHAVALGLYVLAGPDAGALEVSAPGEAPKVVQLYHDHSKGLHYPRTVLLYRSDEPPAGPLTVKVVTGDHGGAAVRIVGVGIGIAVPKELRPDAP</sequence>
<dbReference type="PANTHER" id="PTHR34407:SF1">
    <property type="entry name" value="SGNH HYDROLASE-TYPE ESTERASE DOMAIN-CONTAINING PROTEIN"/>
    <property type="match status" value="1"/>
</dbReference>
<dbReference type="SUPFAM" id="SSF52266">
    <property type="entry name" value="SGNH hydrolase"/>
    <property type="match status" value="1"/>
</dbReference>
<dbReference type="GO" id="GO:0016788">
    <property type="term" value="F:hydrolase activity, acting on ester bonds"/>
    <property type="evidence" value="ECO:0007669"/>
    <property type="project" value="UniProtKB-ARBA"/>
</dbReference>
<accession>A0A517P918</accession>
<protein>
    <recommendedName>
        <fullName evidence="3">SGNH hydrolase-type esterase domain-containing protein</fullName>
    </recommendedName>
</protein>
<proteinExistence type="predicted"/>
<organism evidence="1 2">
    <name type="scientific">Alienimonas californiensis</name>
    <dbReference type="NCBI Taxonomy" id="2527989"/>
    <lineage>
        <taxon>Bacteria</taxon>
        <taxon>Pseudomonadati</taxon>
        <taxon>Planctomycetota</taxon>
        <taxon>Planctomycetia</taxon>
        <taxon>Planctomycetales</taxon>
        <taxon>Planctomycetaceae</taxon>
        <taxon>Alienimonas</taxon>
    </lineage>
</organism>
<dbReference type="Proteomes" id="UP000318741">
    <property type="component" value="Chromosome"/>
</dbReference>
<dbReference type="Gene3D" id="3.40.50.1110">
    <property type="entry name" value="SGNH hydrolase"/>
    <property type="match status" value="1"/>
</dbReference>
<dbReference type="PANTHER" id="PTHR34407">
    <property type="entry name" value="EXPRESSED PROTEIN"/>
    <property type="match status" value="1"/>
</dbReference>
<dbReference type="InterPro" id="IPR036514">
    <property type="entry name" value="SGNH_hydro_sf"/>
</dbReference>
<evidence type="ECO:0000313" key="1">
    <source>
        <dbReference type="EMBL" id="QDT15876.1"/>
    </source>
</evidence>
<dbReference type="CDD" id="cd00229">
    <property type="entry name" value="SGNH_hydrolase"/>
    <property type="match status" value="1"/>
</dbReference>
<evidence type="ECO:0008006" key="3">
    <source>
        <dbReference type="Google" id="ProtNLM"/>
    </source>
</evidence>
<reference evidence="1 2" key="1">
    <citation type="submission" date="2019-02" db="EMBL/GenBank/DDBJ databases">
        <title>Deep-cultivation of Planctomycetes and their phenomic and genomic characterization uncovers novel biology.</title>
        <authorList>
            <person name="Wiegand S."/>
            <person name="Jogler M."/>
            <person name="Boedeker C."/>
            <person name="Pinto D."/>
            <person name="Vollmers J."/>
            <person name="Rivas-Marin E."/>
            <person name="Kohn T."/>
            <person name="Peeters S.H."/>
            <person name="Heuer A."/>
            <person name="Rast P."/>
            <person name="Oberbeckmann S."/>
            <person name="Bunk B."/>
            <person name="Jeske O."/>
            <person name="Meyerdierks A."/>
            <person name="Storesund J.E."/>
            <person name="Kallscheuer N."/>
            <person name="Luecker S."/>
            <person name="Lage O.M."/>
            <person name="Pohl T."/>
            <person name="Merkel B.J."/>
            <person name="Hornburger P."/>
            <person name="Mueller R.-W."/>
            <person name="Bruemmer F."/>
            <person name="Labrenz M."/>
            <person name="Spormann A.M."/>
            <person name="Op den Camp H."/>
            <person name="Overmann J."/>
            <person name="Amann R."/>
            <person name="Jetten M.S.M."/>
            <person name="Mascher T."/>
            <person name="Medema M.H."/>
            <person name="Devos D.P."/>
            <person name="Kaster A.-K."/>
            <person name="Ovreas L."/>
            <person name="Rohde M."/>
            <person name="Galperin M.Y."/>
            <person name="Jogler C."/>
        </authorList>
    </citation>
    <scope>NUCLEOTIDE SEQUENCE [LARGE SCALE GENOMIC DNA]</scope>
    <source>
        <strain evidence="1 2">CA12</strain>
    </source>
</reference>
<name>A0A517P918_9PLAN</name>
<gene>
    <name evidence="1" type="ORF">CA12_19720</name>
</gene>
<dbReference type="AlphaFoldDB" id="A0A517P918"/>
<evidence type="ECO:0000313" key="2">
    <source>
        <dbReference type="Proteomes" id="UP000318741"/>
    </source>
</evidence>
<dbReference type="EMBL" id="CP036265">
    <property type="protein sequence ID" value="QDT15876.1"/>
    <property type="molecule type" value="Genomic_DNA"/>
</dbReference>
<dbReference type="KEGG" id="acaf:CA12_19720"/>